<dbReference type="Pfam" id="PF04073">
    <property type="entry name" value="tRNA_edit"/>
    <property type="match status" value="1"/>
</dbReference>
<feature type="domain" description="YbaK/aminoacyl-tRNA synthetase-associated" evidence="2">
    <location>
        <begin position="36"/>
        <end position="162"/>
    </location>
</feature>
<dbReference type="Proteomes" id="UP000431269">
    <property type="component" value="Chromosome"/>
</dbReference>
<dbReference type="EMBL" id="CP047045">
    <property type="protein sequence ID" value="QGZ97074.1"/>
    <property type="molecule type" value="Genomic_DNA"/>
</dbReference>
<dbReference type="FunFam" id="3.90.960.10:FF:000005">
    <property type="entry name" value="Putative prolyl-tRNA synthetase"/>
    <property type="match status" value="1"/>
</dbReference>
<organism evidence="3 4">
    <name type="scientific">Terricaulis silvestris</name>
    <dbReference type="NCBI Taxonomy" id="2686094"/>
    <lineage>
        <taxon>Bacteria</taxon>
        <taxon>Pseudomonadati</taxon>
        <taxon>Pseudomonadota</taxon>
        <taxon>Alphaproteobacteria</taxon>
        <taxon>Caulobacterales</taxon>
        <taxon>Caulobacteraceae</taxon>
        <taxon>Terricaulis</taxon>
    </lineage>
</organism>
<dbReference type="InterPro" id="IPR007214">
    <property type="entry name" value="YbaK/aa-tRNA-synth-assoc-dom"/>
</dbReference>
<gene>
    <name evidence="3" type="primary">proX</name>
    <name evidence="3" type="ORF">DSM104635_03939</name>
</gene>
<dbReference type="InterPro" id="IPR040285">
    <property type="entry name" value="ProX/PRXD1"/>
</dbReference>
<keyword evidence="4" id="KW-1185">Reference proteome</keyword>
<evidence type="ECO:0000313" key="3">
    <source>
        <dbReference type="EMBL" id="QGZ97074.1"/>
    </source>
</evidence>
<dbReference type="PANTHER" id="PTHR31423">
    <property type="entry name" value="YBAK DOMAIN-CONTAINING PROTEIN"/>
    <property type="match status" value="1"/>
</dbReference>
<accession>A0A6I6MXK7</accession>
<dbReference type="PANTHER" id="PTHR31423:SF3">
    <property type="entry name" value="PROLYL-TRNA SYNTHETASE ASSOCIATED DOMAIN-CONTAINING PROTEIN 1-RELATED"/>
    <property type="match status" value="1"/>
</dbReference>
<dbReference type="GO" id="GO:0002161">
    <property type="term" value="F:aminoacyl-tRNA deacylase activity"/>
    <property type="evidence" value="ECO:0007669"/>
    <property type="project" value="InterPro"/>
</dbReference>
<dbReference type="SUPFAM" id="SSF55826">
    <property type="entry name" value="YbaK/ProRS associated domain"/>
    <property type="match status" value="1"/>
</dbReference>
<dbReference type="Gene3D" id="3.90.960.10">
    <property type="entry name" value="YbaK/aminoacyl-tRNA synthetase-associated domain"/>
    <property type="match status" value="1"/>
</dbReference>
<protein>
    <submittedName>
        <fullName evidence="3">Prolyl-tRNA deacylase ProX</fullName>
    </submittedName>
</protein>
<dbReference type="RefSeq" id="WP_158767900.1">
    <property type="nucleotide sequence ID" value="NZ_CP047045.1"/>
</dbReference>
<reference evidence="4" key="1">
    <citation type="submission" date="2019-12" db="EMBL/GenBank/DDBJ databases">
        <title>Complete genome of Terracaulis silvestris 0127_4.</title>
        <authorList>
            <person name="Vieira S."/>
            <person name="Riedel T."/>
            <person name="Sproer C."/>
            <person name="Pascual J."/>
            <person name="Boedeker C."/>
            <person name="Overmann J."/>
        </authorList>
    </citation>
    <scope>NUCLEOTIDE SEQUENCE [LARGE SCALE GENOMIC DNA]</scope>
    <source>
        <strain evidence="4">0127_4</strain>
    </source>
</reference>
<comment type="similarity">
    <text evidence="1">Belongs to the PRORSD1 family.</text>
</comment>
<proteinExistence type="inferred from homology"/>
<dbReference type="AlphaFoldDB" id="A0A6I6MXK7"/>
<evidence type="ECO:0000259" key="2">
    <source>
        <dbReference type="Pfam" id="PF04073"/>
    </source>
</evidence>
<name>A0A6I6MXK7_9CAUL</name>
<dbReference type="CDD" id="cd04335">
    <property type="entry name" value="PrdX_deacylase"/>
    <property type="match status" value="1"/>
</dbReference>
<evidence type="ECO:0000313" key="4">
    <source>
        <dbReference type="Proteomes" id="UP000431269"/>
    </source>
</evidence>
<dbReference type="InterPro" id="IPR036754">
    <property type="entry name" value="YbaK/aa-tRNA-synt-asso_dom_sf"/>
</dbReference>
<dbReference type="KEGG" id="tsv:DSM104635_03939"/>
<evidence type="ECO:0000256" key="1">
    <source>
        <dbReference type="ARBA" id="ARBA00010201"/>
    </source>
</evidence>
<sequence>MIASLPAATPGRTPATEADLFARFDALGIAHVTHRHAPVFTVAESTEIKASLPGGHSKNLFLKDKKGRLYLLCALGDAKIDLNAVAKLIGASGRFTFCNADLLMQHLGVTPGSVTLFALINDPDRNVTLLLDEGFLAHDPVNFHPLRNDATTAISPDDLLKFIRSLGREPIRLAFDAEGAPSRIEPGA</sequence>